<keyword evidence="2" id="KW-0808">Transferase</keyword>
<dbReference type="InterPro" id="IPR010610">
    <property type="entry name" value="EryCIII-like_C"/>
</dbReference>
<sequence>MSTQMKEEQEQPPRYSVVSADGSTANEANTQDDGRVEVDLDSRLCRTISRLIPVMHAEREPDEAPPVYTEAPTPGLHLNIVIQVVGSRGDVQPFIALGNELQRHGHRVRLATHNVFDSFIRKSGLGFYPIGGDPSELMAYMVKNPGLIPQMKSLRAGDIQKKRAMVGEMLRGCWDSCINDDPLTHAPFVADAIIANPPSFAHVHCAQALGIPLHLMFTMPWSSTRAFPHPLADIKSSTTEPKLANYISYGVVEWMTWQGLGDVINTWRASIDLEPIPVTEGPCLAEVLKVPFTYCWSPALVPKPLDWPAHIDVCGFFFRSPPDYTPPPDLDHFLRSGPPPLYIGFGSIVIEDPAAMTATLLSAVQALGVRAIISRGWSNLGTKEHSDNVFFLGDCPHEWLFRHVSAVVHHGGAGTTACGLLNGRPTVIVPFFGDQLFWGNMVASRGLGPSPIPHKKLNAENLTKAIRLCLQPDALAAAEKVAVEMSTESGVAAAVASFHRNLPVENMRCHLIPSEPAAWRYKKAARPPMYLSKMAVGILVDYLRIESKHLELHECHPIVIKNRRWDPVTGTTSSLLGTGTDVLKATRDVFYRPYQEFTTVPRTQSTPALLRGAANPHAQNPPPTRTPTETSEPSSRDSSTNPSTGTTTPSTSTSTSNLRTTGAALGSSAKSVGKVVGYWYKGMLVDMPLAVSEGLRAVPQLYGDEVVDHGPIRDWKSGMAFAGRNFTHGMSEGFAGFVTQPYKGGQREGAKGVLKGLAKGTVGMTTKVSSAALGLVAYPADGMIKSLYTATHASTRKRIVQARLKEGQYLVENCSKAQASCQSALRAFEARERKQKDAKSASGR</sequence>
<feature type="region of interest" description="Disordered" evidence="4">
    <location>
        <begin position="612"/>
        <end position="659"/>
    </location>
</feature>
<feature type="compositionally biased region" description="Basic and acidic residues" evidence="4">
    <location>
        <begin position="1"/>
        <end position="11"/>
    </location>
</feature>
<evidence type="ECO:0000256" key="4">
    <source>
        <dbReference type="SAM" id="MobiDB-lite"/>
    </source>
</evidence>
<reference evidence="7 8" key="1">
    <citation type="submission" date="2024-07" db="EMBL/GenBank/DDBJ databases">
        <title>Section-level genome sequencing and comparative genomics of Aspergillus sections Usti and Cavernicolus.</title>
        <authorList>
            <consortium name="Lawrence Berkeley National Laboratory"/>
            <person name="Nybo J.L."/>
            <person name="Vesth T.C."/>
            <person name="Theobald S."/>
            <person name="Frisvad J.C."/>
            <person name="Larsen T.O."/>
            <person name="Kjaerboelling I."/>
            <person name="Rothschild-Mancinelli K."/>
            <person name="Lyhne E.K."/>
            <person name="Kogle M.E."/>
            <person name="Barry K."/>
            <person name="Clum A."/>
            <person name="Na H."/>
            <person name="Ledsgaard L."/>
            <person name="Lin J."/>
            <person name="Lipzen A."/>
            <person name="Kuo A."/>
            <person name="Riley R."/>
            <person name="Mondo S."/>
            <person name="LaButti K."/>
            <person name="Haridas S."/>
            <person name="Pangalinan J."/>
            <person name="Salamov A.A."/>
            <person name="Simmons B.A."/>
            <person name="Magnuson J.K."/>
            <person name="Chen J."/>
            <person name="Drula E."/>
            <person name="Henrissat B."/>
            <person name="Wiebenga A."/>
            <person name="Lubbers R.J."/>
            <person name="Gomes A.C."/>
            <person name="Macurrencykelacurrency M.R."/>
            <person name="Stajich J."/>
            <person name="Grigoriev I.V."/>
            <person name="Mortensen U.H."/>
            <person name="De vries R.P."/>
            <person name="Baker S.E."/>
            <person name="Andersen M.R."/>
        </authorList>
    </citation>
    <scope>NUCLEOTIDE SEQUENCE [LARGE SCALE GENOMIC DNA]</scope>
    <source>
        <strain evidence="7 8">CBS 756.74</strain>
    </source>
</reference>
<dbReference type="RefSeq" id="XP_070904241.1">
    <property type="nucleotide sequence ID" value="XM_071048161.1"/>
</dbReference>
<dbReference type="PANTHER" id="PTHR48050">
    <property type="entry name" value="STEROL 3-BETA-GLUCOSYLTRANSFERASE"/>
    <property type="match status" value="1"/>
</dbReference>
<keyword evidence="8" id="KW-1185">Reference proteome</keyword>
<keyword evidence="3" id="KW-0443">Lipid metabolism</keyword>
<dbReference type="InterPro" id="IPR002213">
    <property type="entry name" value="UDP_glucos_trans"/>
</dbReference>
<evidence type="ECO:0000313" key="8">
    <source>
        <dbReference type="Proteomes" id="UP001610444"/>
    </source>
</evidence>
<dbReference type="EMBL" id="JBFXLR010000003">
    <property type="protein sequence ID" value="KAL2859307.1"/>
    <property type="molecule type" value="Genomic_DNA"/>
</dbReference>
<evidence type="ECO:0008006" key="9">
    <source>
        <dbReference type="Google" id="ProtNLM"/>
    </source>
</evidence>
<dbReference type="CDD" id="cd03784">
    <property type="entry name" value="GT1_Gtf-like"/>
    <property type="match status" value="1"/>
</dbReference>
<dbReference type="Proteomes" id="UP001610444">
    <property type="component" value="Unassembled WGS sequence"/>
</dbReference>
<feature type="compositionally biased region" description="Low complexity" evidence="4">
    <location>
        <begin position="626"/>
        <end position="659"/>
    </location>
</feature>
<feature type="compositionally biased region" description="Polar residues" evidence="4">
    <location>
        <begin position="21"/>
        <end position="31"/>
    </location>
</feature>
<name>A0ABR4L4M8_9EURO</name>
<proteinExistence type="predicted"/>
<evidence type="ECO:0000256" key="1">
    <source>
        <dbReference type="ARBA" id="ARBA00004184"/>
    </source>
</evidence>
<dbReference type="Pfam" id="PF06722">
    <property type="entry name" value="EryCIII-like_C"/>
    <property type="match status" value="1"/>
</dbReference>
<feature type="domain" description="Erythromycin biosynthesis protein CIII-like C-terminal" evidence="6">
    <location>
        <begin position="383"/>
        <end position="488"/>
    </location>
</feature>
<dbReference type="SUPFAM" id="SSF53756">
    <property type="entry name" value="UDP-Glycosyltransferase/glycogen phosphorylase"/>
    <property type="match status" value="1"/>
</dbReference>
<dbReference type="PANTHER" id="PTHR48050:SF27">
    <property type="entry name" value="GLUCOSYLTRANSFERASE, PUTATIVE (AFU_ORTHOLOGUE AFUA_7G04880)-RELATED"/>
    <property type="match status" value="1"/>
</dbReference>
<dbReference type="Gene3D" id="3.40.50.2000">
    <property type="entry name" value="Glycogen Phosphorylase B"/>
    <property type="match status" value="2"/>
</dbReference>
<organism evidence="7 8">
    <name type="scientific">Aspergillus pseudodeflectus</name>
    <dbReference type="NCBI Taxonomy" id="176178"/>
    <lineage>
        <taxon>Eukaryota</taxon>
        <taxon>Fungi</taxon>
        <taxon>Dikarya</taxon>
        <taxon>Ascomycota</taxon>
        <taxon>Pezizomycotina</taxon>
        <taxon>Eurotiomycetes</taxon>
        <taxon>Eurotiomycetidae</taxon>
        <taxon>Eurotiales</taxon>
        <taxon>Aspergillaceae</taxon>
        <taxon>Aspergillus</taxon>
        <taxon>Aspergillus subgen. Nidulantes</taxon>
    </lineage>
</organism>
<evidence type="ECO:0000256" key="3">
    <source>
        <dbReference type="ARBA" id="ARBA00023098"/>
    </source>
</evidence>
<comment type="caution">
    <text evidence="7">The sequence shown here is derived from an EMBL/GenBank/DDBJ whole genome shotgun (WGS) entry which is preliminary data.</text>
</comment>
<protein>
    <recommendedName>
        <fullName evidence="9">Glycosyltransferase family 28 N-terminal domain-containing protein</fullName>
    </recommendedName>
</protein>
<evidence type="ECO:0000259" key="5">
    <source>
        <dbReference type="Pfam" id="PF03033"/>
    </source>
</evidence>
<dbReference type="Pfam" id="PF03033">
    <property type="entry name" value="Glyco_transf_28"/>
    <property type="match status" value="1"/>
</dbReference>
<comment type="subcellular location">
    <subcellularLocation>
        <location evidence="1">Endomembrane system</location>
        <topology evidence="1">Peripheral membrane protein</topology>
    </subcellularLocation>
</comment>
<feature type="region of interest" description="Disordered" evidence="4">
    <location>
        <begin position="1"/>
        <end position="35"/>
    </location>
</feature>
<evidence type="ECO:0000259" key="6">
    <source>
        <dbReference type="Pfam" id="PF06722"/>
    </source>
</evidence>
<dbReference type="InterPro" id="IPR050426">
    <property type="entry name" value="Glycosyltransferase_28"/>
</dbReference>
<dbReference type="GeneID" id="98163325"/>
<dbReference type="InterPro" id="IPR004276">
    <property type="entry name" value="GlycoTrans_28_N"/>
</dbReference>
<accession>A0ABR4L4M8</accession>
<evidence type="ECO:0000313" key="7">
    <source>
        <dbReference type="EMBL" id="KAL2859307.1"/>
    </source>
</evidence>
<evidence type="ECO:0000256" key="2">
    <source>
        <dbReference type="ARBA" id="ARBA00022679"/>
    </source>
</evidence>
<gene>
    <name evidence="7" type="ORF">BJX68DRAFT_276673</name>
</gene>
<feature type="domain" description="Glycosyltransferase family 28 N-terminal" evidence="5">
    <location>
        <begin position="80"/>
        <end position="228"/>
    </location>
</feature>